<sequence length="91" mass="10668">MRKSIICLAIPMLFLMGCESSQDMFKRQKAASVEQNEMLYEEHGVRCEMMSRTGSNRKTKVCRTIEQIKKDEEVAQNTLKRLRKPEITRDN</sequence>
<reference evidence="1 2" key="1">
    <citation type="submission" date="2014-11" db="EMBL/GenBank/DDBJ databases">
        <title>Complete Genome Sequence of Pseudoalteromonas sp. Strain OCN003 Isolated from Kaneohe Bay, Oahu, Hawaii.</title>
        <authorList>
            <person name="Beurmann S."/>
            <person name="Videau P."/>
            <person name="Ushijima B."/>
            <person name="Smith A.M."/>
            <person name="Aeby G.S."/>
            <person name="Callahan S.M."/>
            <person name="Belcaid M."/>
        </authorList>
    </citation>
    <scope>NUCLEOTIDE SEQUENCE [LARGE SCALE GENOMIC DNA]</scope>
    <source>
        <strain evidence="1 2">OCN003</strain>
    </source>
</reference>
<protein>
    <recommendedName>
        <fullName evidence="3">Lipoprotein</fullName>
    </recommendedName>
</protein>
<keyword evidence="2" id="KW-1185">Reference proteome</keyword>
<dbReference type="OrthoDB" id="6272694at2"/>
<dbReference type="RefSeq" id="WP_038639183.1">
    <property type="nucleotide sequence ID" value="NZ_CP009888.1"/>
</dbReference>
<dbReference type="HOGENOM" id="CLU_2540728_0_0_6"/>
<dbReference type="KEGG" id="pseo:OM33_04360"/>
<evidence type="ECO:0008006" key="3">
    <source>
        <dbReference type="Google" id="ProtNLM"/>
    </source>
</evidence>
<dbReference type="Proteomes" id="UP000030341">
    <property type="component" value="Chromosome 1"/>
</dbReference>
<organism evidence="1 2">
    <name type="scientific">Pseudoalteromonas piratica</name>
    <dbReference type="NCBI Taxonomy" id="1348114"/>
    <lineage>
        <taxon>Bacteria</taxon>
        <taxon>Pseudomonadati</taxon>
        <taxon>Pseudomonadota</taxon>
        <taxon>Gammaproteobacteria</taxon>
        <taxon>Alteromonadales</taxon>
        <taxon>Pseudoalteromonadaceae</taxon>
        <taxon>Pseudoalteromonas</taxon>
    </lineage>
</organism>
<evidence type="ECO:0000313" key="1">
    <source>
        <dbReference type="EMBL" id="AIY64460.1"/>
    </source>
</evidence>
<dbReference type="EMBL" id="CP009888">
    <property type="protein sequence ID" value="AIY64460.1"/>
    <property type="molecule type" value="Genomic_DNA"/>
</dbReference>
<dbReference type="STRING" id="1348114.OM33_04360"/>
<proteinExistence type="predicted"/>
<evidence type="ECO:0000313" key="2">
    <source>
        <dbReference type="Proteomes" id="UP000030341"/>
    </source>
</evidence>
<name>A0A0A7ECT8_9GAMM</name>
<dbReference type="AlphaFoldDB" id="A0A0A7ECT8"/>
<accession>A0A0A7ECT8</accession>
<dbReference type="PROSITE" id="PS51257">
    <property type="entry name" value="PROKAR_LIPOPROTEIN"/>
    <property type="match status" value="1"/>
</dbReference>
<gene>
    <name evidence="1" type="ORF">OM33_04360</name>
</gene>
<dbReference type="eggNOG" id="ENOG5033J1U">
    <property type="taxonomic scope" value="Bacteria"/>
</dbReference>